<name>A0A2T7PXW3_POMCA</name>
<feature type="compositionally biased region" description="Basic and acidic residues" evidence="1">
    <location>
        <begin position="1"/>
        <end position="30"/>
    </location>
</feature>
<protein>
    <submittedName>
        <fullName evidence="2">Uncharacterized protein</fullName>
    </submittedName>
</protein>
<keyword evidence="3" id="KW-1185">Reference proteome</keyword>
<dbReference type="Proteomes" id="UP000245119">
    <property type="component" value="Linkage Group LG1"/>
</dbReference>
<accession>A0A2T7PXW3</accession>
<proteinExistence type="predicted"/>
<dbReference type="EMBL" id="PZQS01000001">
    <property type="protein sequence ID" value="PVD38249.1"/>
    <property type="molecule type" value="Genomic_DNA"/>
</dbReference>
<dbReference type="AlphaFoldDB" id="A0A2T7PXW3"/>
<organism evidence="2 3">
    <name type="scientific">Pomacea canaliculata</name>
    <name type="common">Golden apple snail</name>
    <dbReference type="NCBI Taxonomy" id="400727"/>
    <lineage>
        <taxon>Eukaryota</taxon>
        <taxon>Metazoa</taxon>
        <taxon>Spiralia</taxon>
        <taxon>Lophotrochozoa</taxon>
        <taxon>Mollusca</taxon>
        <taxon>Gastropoda</taxon>
        <taxon>Caenogastropoda</taxon>
        <taxon>Architaenioglossa</taxon>
        <taxon>Ampullarioidea</taxon>
        <taxon>Ampullariidae</taxon>
        <taxon>Pomacea</taxon>
    </lineage>
</organism>
<evidence type="ECO:0000256" key="1">
    <source>
        <dbReference type="SAM" id="MobiDB-lite"/>
    </source>
</evidence>
<sequence>MKYELKPGRGREGGSGTDRHARGNTHDSDYTQHQTGQSIGRVLRRRVDFAGGDDDDDALL</sequence>
<evidence type="ECO:0000313" key="2">
    <source>
        <dbReference type="EMBL" id="PVD38249.1"/>
    </source>
</evidence>
<gene>
    <name evidence="2" type="ORF">C0Q70_00860</name>
</gene>
<comment type="caution">
    <text evidence="2">The sequence shown here is derived from an EMBL/GenBank/DDBJ whole genome shotgun (WGS) entry which is preliminary data.</text>
</comment>
<evidence type="ECO:0000313" key="3">
    <source>
        <dbReference type="Proteomes" id="UP000245119"/>
    </source>
</evidence>
<reference evidence="2 3" key="1">
    <citation type="submission" date="2018-04" db="EMBL/GenBank/DDBJ databases">
        <title>The genome of golden apple snail Pomacea canaliculata provides insight into stress tolerance and invasive adaptation.</title>
        <authorList>
            <person name="Liu C."/>
            <person name="Liu B."/>
            <person name="Ren Y."/>
            <person name="Zhang Y."/>
            <person name="Wang H."/>
            <person name="Li S."/>
            <person name="Jiang F."/>
            <person name="Yin L."/>
            <person name="Zhang G."/>
            <person name="Qian W."/>
            <person name="Fan W."/>
        </authorList>
    </citation>
    <scope>NUCLEOTIDE SEQUENCE [LARGE SCALE GENOMIC DNA]</scope>
    <source>
        <strain evidence="2">SZHN2017</strain>
        <tissue evidence="2">Muscle</tissue>
    </source>
</reference>
<feature type="region of interest" description="Disordered" evidence="1">
    <location>
        <begin position="1"/>
        <end position="42"/>
    </location>
</feature>